<dbReference type="PROSITE" id="PS00134">
    <property type="entry name" value="TRYPSIN_HIS"/>
    <property type="match status" value="1"/>
</dbReference>
<feature type="domain" description="Peptidase S1" evidence="4">
    <location>
        <begin position="314"/>
        <end position="546"/>
    </location>
</feature>
<dbReference type="Proteomes" id="UP001461498">
    <property type="component" value="Unassembled WGS sequence"/>
</dbReference>
<feature type="region of interest" description="Disordered" evidence="3">
    <location>
        <begin position="282"/>
        <end position="301"/>
    </location>
</feature>
<dbReference type="InterPro" id="IPR009003">
    <property type="entry name" value="Peptidase_S1_PA"/>
</dbReference>
<keyword evidence="2" id="KW-0378">Hydrolase</keyword>
<name>A0AAW1DKG7_9HEMI</name>
<keyword evidence="2" id="KW-0645">Protease</keyword>
<dbReference type="InterPro" id="IPR033116">
    <property type="entry name" value="TRYPSIN_SER"/>
</dbReference>
<evidence type="ECO:0000313" key="6">
    <source>
        <dbReference type="Proteomes" id="UP001461498"/>
    </source>
</evidence>
<dbReference type="CDD" id="cd00190">
    <property type="entry name" value="Tryp_SPc"/>
    <property type="match status" value="1"/>
</dbReference>
<evidence type="ECO:0000256" key="2">
    <source>
        <dbReference type="RuleBase" id="RU363034"/>
    </source>
</evidence>
<keyword evidence="6" id="KW-1185">Reference proteome</keyword>
<sequence length="560" mass="63270">MTFNFIDMMEVYKVLLTVVLFAVTNVNCLHQIAVNKTVTISNIDHPSYSTKPDKWVLGNLKLGGAVLIQCNIRFRGNNLNCSKASLTFYDGVRTDEICTNQTKYSMHSKLNSIAIDLRINGGAVLFKCNGTAKDYGRPDENNFNKTDIQTKPAKMLQHVSGDIMVTRDSINKVISGNLTSNMNYRYRFRCAKNQNIDLRCAMRVQVTPAPQQRCNGYRFYVNSGVKNRWQCQTDLSFVFIAQSDKLDVVITSGPNQVIGDIECNVRAINEIKHSNYKKIASEEVDSSEHGSKQKPGPKKTNCECGWANKNTRRVIFGKDTGKHEFPWSVSLQHKSTKFHFCGGSIITPYHVITAAHCIGTKTPPYILVVMGTNDRTDNRISSDVKAIYQHRYNTKTHVNDIAILELAKKIEYTEFVGPVCLPKRDPQIVRQYITAMGWGRLHPTEYATRDQKIMKKTKLRVIDIQSCTIDWNFHWETDPAKVICTWSSHTDICVGDSGGPVVWLDPETNRYTLVGLPALCDGCVLRLPSAHTAVHFFYDWIQDVIKKSSQPEASTCSKND</sequence>
<dbReference type="Pfam" id="PF00089">
    <property type="entry name" value="Trypsin"/>
    <property type="match status" value="1"/>
</dbReference>
<evidence type="ECO:0000313" key="5">
    <source>
        <dbReference type="EMBL" id="KAK9510827.1"/>
    </source>
</evidence>
<dbReference type="SUPFAM" id="SSF50494">
    <property type="entry name" value="Trypsin-like serine proteases"/>
    <property type="match status" value="1"/>
</dbReference>
<accession>A0AAW1DKG7</accession>
<dbReference type="GO" id="GO:0006508">
    <property type="term" value="P:proteolysis"/>
    <property type="evidence" value="ECO:0007669"/>
    <property type="project" value="UniProtKB-KW"/>
</dbReference>
<evidence type="ECO:0000259" key="4">
    <source>
        <dbReference type="PROSITE" id="PS50240"/>
    </source>
</evidence>
<dbReference type="PRINTS" id="PR00722">
    <property type="entry name" value="CHYMOTRYPSIN"/>
</dbReference>
<dbReference type="AlphaFoldDB" id="A0AAW1DKG7"/>
<dbReference type="PANTHER" id="PTHR24252">
    <property type="entry name" value="ACROSIN-RELATED"/>
    <property type="match status" value="1"/>
</dbReference>
<gene>
    <name evidence="5" type="ORF">O3M35_005527</name>
</gene>
<comment type="caution">
    <text evidence="5">The sequence shown here is derived from an EMBL/GenBank/DDBJ whole genome shotgun (WGS) entry which is preliminary data.</text>
</comment>
<dbReference type="PANTHER" id="PTHR24252:SF18">
    <property type="entry name" value="OVOCHYMASE 1"/>
    <property type="match status" value="1"/>
</dbReference>
<reference evidence="5 6" key="1">
    <citation type="submission" date="2022-12" db="EMBL/GenBank/DDBJ databases">
        <title>Chromosome-level genome assembly of true bugs.</title>
        <authorList>
            <person name="Ma L."/>
            <person name="Li H."/>
        </authorList>
    </citation>
    <scope>NUCLEOTIDE SEQUENCE [LARGE SCALE GENOMIC DNA]</scope>
    <source>
        <strain evidence="5">Lab_2022b</strain>
    </source>
</reference>
<evidence type="ECO:0000256" key="1">
    <source>
        <dbReference type="ARBA" id="ARBA00023157"/>
    </source>
</evidence>
<dbReference type="InterPro" id="IPR018114">
    <property type="entry name" value="TRYPSIN_HIS"/>
</dbReference>
<dbReference type="InterPro" id="IPR043504">
    <property type="entry name" value="Peptidase_S1_PA_chymotrypsin"/>
</dbReference>
<proteinExistence type="predicted"/>
<dbReference type="PROSITE" id="PS00135">
    <property type="entry name" value="TRYPSIN_SER"/>
    <property type="match status" value="1"/>
</dbReference>
<dbReference type="InterPro" id="IPR001314">
    <property type="entry name" value="Peptidase_S1A"/>
</dbReference>
<dbReference type="SMART" id="SM00020">
    <property type="entry name" value="Tryp_SPc"/>
    <property type="match status" value="1"/>
</dbReference>
<protein>
    <recommendedName>
        <fullName evidence="4">Peptidase S1 domain-containing protein</fullName>
    </recommendedName>
</protein>
<dbReference type="GO" id="GO:0004252">
    <property type="term" value="F:serine-type endopeptidase activity"/>
    <property type="evidence" value="ECO:0007669"/>
    <property type="project" value="InterPro"/>
</dbReference>
<keyword evidence="1" id="KW-1015">Disulfide bond</keyword>
<dbReference type="PROSITE" id="PS50240">
    <property type="entry name" value="TRYPSIN_DOM"/>
    <property type="match status" value="1"/>
</dbReference>
<organism evidence="5 6">
    <name type="scientific">Rhynocoris fuscipes</name>
    <dbReference type="NCBI Taxonomy" id="488301"/>
    <lineage>
        <taxon>Eukaryota</taxon>
        <taxon>Metazoa</taxon>
        <taxon>Ecdysozoa</taxon>
        <taxon>Arthropoda</taxon>
        <taxon>Hexapoda</taxon>
        <taxon>Insecta</taxon>
        <taxon>Pterygota</taxon>
        <taxon>Neoptera</taxon>
        <taxon>Paraneoptera</taxon>
        <taxon>Hemiptera</taxon>
        <taxon>Heteroptera</taxon>
        <taxon>Panheteroptera</taxon>
        <taxon>Cimicomorpha</taxon>
        <taxon>Reduviidae</taxon>
        <taxon>Harpactorinae</taxon>
        <taxon>Harpactorini</taxon>
        <taxon>Rhynocoris</taxon>
    </lineage>
</organism>
<evidence type="ECO:0000256" key="3">
    <source>
        <dbReference type="SAM" id="MobiDB-lite"/>
    </source>
</evidence>
<dbReference type="FunFam" id="2.40.10.10:FF:000068">
    <property type="entry name" value="transmembrane protease serine 2"/>
    <property type="match status" value="1"/>
</dbReference>
<keyword evidence="2" id="KW-0720">Serine protease</keyword>
<dbReference type="Gene3D" id="2.40.10.10">
    <property type="entry name" value="Trypsin-like serine proteases"/>
    <property type="match status" value="1"/>
</dbReference>
<dbReference type="InterPro" id="IPR001254">
    <property type="entry name" value="Trypsin_dom"/>
</dbReference>
<dbReference type="EMBL" id="JAPXFL010000002">
    <property type="protein sequence ID" value="KAK9510827.1"/>
    <property type="molecule type" value="Genomic_DNA"/>
</dbReference>